<dbReference type="InterPro" id="IPR031493">
    <property type="entry name" value="Zinc_ribbon_15"/>
</dbReference>
<dbReference type="Proteomes" id="UP000237000">
    <property type="component" value="Unassembled WGS sequence"/>
</dbReference>
<dbReference type="Pfam" id="PF17032">
    <property type="entry name" value="Zn_ribbon_15"/>
    <property type="match status" value="1"/>
</dbReference>
<proteinExistence type="predicted"/>
<feature type="domain" description="Zinc-ribbon 15" evidence="1">
    <location>
        <begin position="23"/>
        <end position="113"/>
    </location>
</feature>
<gene>
    <name evidence="2" type="ORF">TorRG33x02_191620</name>
</gene>
<protein>
    <submittedName>
        <fullName evidence="2">Zinc-ribbon</fullName>
    </submittedName>
</protein>
<dbReference type="InParanoid" id="A0A2P5EHP0"/>
<accession>A0A2P5EHP0</accession>
<name>A0A2P5EHP0_TREOI</name>
<comment type="caution">
    <text evidence="2">The sequence shown here is derived from an EMBL/GenBank/DDBJ whole genome shotgun (WGS) entry which is preliminary data.</text>
</comment>
<sequence>MFFFFVGGVEQQVRQVLKSGAGRCISCRSPADLVDYDKVLKLFFVPVWRWPGKQPLMHCNNCNLFFPQSYSLPPPPNADSLPPPSSAEGSLSPRCRFCDRIVKPDFRFCPFCGAAL</sequence>
<evidence type="ECO:0000313" key="2">
    <source>
        <dbReference type="EMBL" id="PON85062.1"/>
    </source>
</evidence>
<organism evidence="2 3">
    <name type="scientific">Trema orientale</name>
    <name type="common">Charcoal tree</name>
    <name type="synonym">Celtis orientalis</name>
    <dbReference type="NCBI Taxonomy" id="63057"/>
    <lineage>
        <taxon>Eukaryota</taxon>
        <taxon>Viridiplantae</taxon>
        <taxon>Streptophyta</taxon>
        <taxon>Embryophyta</taxon>
        <taxon>Tracheophyta</taxon>
        <taxon>Spermatophyta</taxon>
        <taxon>Magnoliopsida</taxon>
        <taxon>eudicotyledons</taxon>
        <taxon>Gunneridae</taxon>
        <taxon>Pentapetalae</taxon>
        <taxon>rosids</taxon>
        <taxon>fabids</taxon>
        <taxon>Rosales</taxon>
        <taxon>Cannabaceae</taxon>
        <taxon>Trema</taxon>
    </lineage>
</organism>
<reference evidence="3" key="1">
    <citation type="submission" date="2016-06" db="EMBL/GenBank/DDBJ databases">
        <title>Parallel loss of symbiosis genes in relatives of nitrogen-fixing non-legume Parasponia.</title>
        <authorList>
            <person name="Van Velzen R."/>
            <person name="Holmer R."/>
            <person name="Bu F."/>
            <person name="Rutten L."/>
            <person name="Van Zeijl A."/>
            <person name="Liu W."/>
            <person name="Santuari L."/>
            <person name="Cao Q."/>
            <person name="Sharma T."/>
            <person name="Shen D."/>
            <person name="Roswanjaya Y."/>
            <person name="Wardhani T."/>
            <person name="Kalhor M.S."/>
            <person name="Jansen J."/>
            <person name="Van den Hoogen J."/>
            <person name="Gungor B."/>
            <person name="Hartog M."/>
            <person name="Hontelez J."/>
            <person name="Verver J."/>
            <person name="Yang W.-C."/>
            <person name="Schijlen E."/>
            <person name="Repin R."/>
            <person name="Schilthuizen M."/>
            <person name="Schranz E."/>
            <person name="Heidstra R."/>
            <person name="Miyata K."/>
            <person name="Fedorova E."/>
            <person name="Kohlen W."/>
            <person name="Bisseling T."/>
            <person name="Smit S."/>
            <person name="Geurts R."/>
        </authorList>
    </citation>
    <scope>NUCLEOTIDE SEQUENCE [LARGE SCALE GENOMIC DNA]</scope>
    <source>
        <strain evidence="3">cv. RG33-2</strain>
    </source>
</reference>
<evidence type="ECO:0000259" key="1">
    <source>
        <dbReference type="Pfam" id="PF17032"/>
    </source>
</evidence>
<dbReference type="PANTHER" id="PTHR36718">
    <property type="entry name" value="OS05G0435400 PROTEIN"/>
    <property type="match status" value="1"/>
</dbReference>
<evidence type="ECO:0000313" key="3">
    <source>
        <dbReference type="Proteomes" id="UP000237000"/>
    </source>
</evidence>
<dbReference type="InterPro" id="IPR053281">
    <property type="entry name" value="Double_zinc_ribbon"/>
</dbReference>
<keyword evidence="3" id="KW-1185">Reference proteome</keyword>
<dbReference type="AlphaFoldDB" id="A0A2P5EHP0"/>
<dbReference type="STRING" id="63057.A0A2P5EHP0"/>
<dbReference type="EMBL" id="JXTC01000153">
    <property type="protein sequence ID" value="PON85062.1"/>
    <property type="molecule type" value="Genomic_DNA"/>
</dbReference>
<dbReference type="PANTHER" id="PTHR36718:SF1">
    <property type="entry name" value="DOUBLE ZINC RIBBON PROTEIN MJ0416"/>
    <property type="match status" value="1"/>
</dbReference>
<dbReference type="OrthoDB" id="1850117at2759"/>